<reference evidence="2" key="1">
    <citation type="submission" date="2018-05" db="EMBL/GenBank/DDBJ databases">
        <title>Draft genome of Mucuna pruriens seed.</title>
        <authorList>
            <person name="Nnadi N.E."/>
            <person name="Vos R."/>
            <person name="Hasami M.H."/>
            <person name="Devisetty U.K."/>
            <person name="Aguiy J.C."/>
        </authorList>
    </citation>
    <scope>NUCLEOTIDE SEQUENCE [LARGE SCALE GENOMIC DNA]</scope>
    <source>
        <strain evidence="2">JCA_2017</strain>
    </source>
</reference>
<keyword evidence="3" id="KW-1185">Reference proteome</keyword>
<feature type="domain" description="DUF7746" evidence="1">
    <location>
        <begin position="99"/>
        <end position="156"/>
    </location>
</feature>
<evidence type="ECO:0000313" key="2">
    <source>
        <dbReference type="EMBL" id="RDX58461.1"/>
    </source>
</evidence>
<feature type="non-terminal residue" evidence="2">
    <location>
        <position position="1"/>
    </location>
</feature>
<gene>
    <name evidence="2" type="ORF">CR513_62223</name>
</gene>
<sequence>MTKQLGRIENLKQIKNISSLPSTSKPLIKPIQTNKCFAKRIRSYENKAKIRKLAVDKPFFNTIEINKLKVYPKLRNYYPRSSLVDAQYEERGGLVQNSFSGNETSKWNLDGMGEQTILYLTCQMTMTATAHKTKGCSNKSAALTIIQGFSGQLKRNPNIFKHKVANQLTNLYCPTMLDYR</sequence>
<organism evidence="2 3">
    <name type="scientific">Mucuna pruriens</name>
    <name type="common">Velvet bean</name>
    <name type="synonym">Dolichos pruriens</name>
    <dbReference type="NCBI Taxonomy" id="157652"/>
    <lineage>
        <taxon>Eukaryota</taxon>
        <taxon>Viridiplantae</taxon>
        <taxon>Streptophyta</taxon>
        <taxon>Embryophyta</taxon>
        <taxon>Tracheophyta</taxon>
        <taxon>Spermatophyta</taxon>
        <taxon>Magnoliopsida</taxon>
        <taxon>eudicotyledons</taxon>
        <taxon>Gunneridae</taxon>
        <taxon>Pentapetalae</taxon>
        <taxon>rosids</taxon>
        <taxon>fabids</taxon>
        <taxon>Fabales</taxon>
        <taxon>Fabaceae</taxon>
        <taxon>Papilionoideae</taxon>
        <taxon>50 kb inversion clade</taxon>
        <taxon>NPAAA clade</taxon>
        <taxon>indigoferoid/millettioid clade</taxon>
        <taxon>Phaseoleae</taxon>
        <taxon>Mucuna</taxon>
    </lineage>
</organism>
<proteinExistence type="predicted"/>
<name>A0A371E161_MUCPR</name>
<accession>A0A371E161</accession>
<dbReference type="Pfam" id="PF24925">
    <property type="entry name" value="DUF7746"/>
    <property type="match status" value="1"/>
</dbReference>
<dbReference type="Proteomes" id="UP000257109">
    <property type="component" value="Unassembled WGS sequence"/>
</dbReference>
<comment type="caution">
    <text evidence="2">The sequence shown here is derived from an EMBL/GenBank/DDBJ whole genome shotgun (WGS) entry which is preliminary data.</text>
</comment>
<evidence type="ECO:0000259" key="1">
    <source>
        <dbReference type="Pfam" id="PF24925"/>
    </source>
</evidence>
<protein>
    <recommendedName>
        <fullName evidence="1">DUF7746 domain-containing protein</fullName>
    </recommendedName>
</protein>
<dbReference type="EMBL" id="QJKJ01017469">
    <property type="protein sequence ID" value="RDX58461.1"/>
    <property type="molecule type" value="Genomic_DNA"/>
</dbReference>
<dbReference type="InterPro" id="IPR056648">
    <property type="entry name" value="DUF7746"/>
</dbReference>
<evidence type="ECO:0000313" key="3">
    <source>
        <dbReference type="Proteomes" id="UP000257109"/>
    </source>
</evidence>
<dbReference type="AlphaFoldDB" id="A0A371E161"/>